<feature type="domain" description="DUF5936" evidence="8">
    <location>
        <begin position="76"/>
        <end position="141"/>
    </location>
</feature>
<keyword evidence="5 6" id="KW-0472">Membrane</keyword>
<name>A0ABW1LKA5_9ACTN</name>
<evidence type="ECO:0000259" key="7">
    <source>
        <dbReference type="Pfam" id="PF00482"/>
    </source>
</evidence>
<evidence type="ECO:0000256" key="3">
    <source>
        <dbReference type="ARBA" id="ARBA00022692"/>
    </source>
</evidence>
<comment type="caution">
    <text evidence="9">The sequence shown here is derived from an EMBL/GenBank/DDBJ whole genome shotgun (WGS) entry which is preliminary data.</text>
</comment>
<dbReference type="Pfam" id="PF00482">
    <property type="entry name" value="T2SSF"/>
    <property type="match status" value="1"/>
</dbReference>
<dbReference type="Proteomes" id="UP001596135">
    <property type="component" value="Unassembled WGS sequence"/>
</dbReference>
<keyword evidence="2" id="KW-1003">Cell membrane</keyword>
<feature type="transmembrane region" description="Helical" evidence="6">
    <location>
        <begin position="134"/>
        <end position="153"/>
    </location>
</feature>
<evidence type="ECO:0000256" key="6">
    <source>
        <dbReference type="SAM" id="Phobius"/>
    </source>
</evidence>
<dbReference type="Pfam" id="PF19359">
    <property type="entry name" value="DUF5936"/>
    <property type="match status" value="1"/>
</dbReference>
<feature type="domain" description="Type II secretion system protein GspF" evidence="7">
    <location>
        <begin position="171"/>
        <end position="296"/>
    </location>
</feature>
<evidence type="ECO:0000256" key="5">
    <source>
        <dbReference type="ARBA" id="ARBA00023136"/>
    </source>
</evidence>
<evidence type="ECO:0000259" key="8">
    <source>
        <dbReference type="Pfam" id="PF19359"/>
    </source>
</evidence>
<feature type="transmembrane region" description="Helical" evidence="6">
    <location>
        <begin position="105"/>
        <end position="127"/>
    </location>
</feature>
<dbReference type="PANTHER" id="PTHR35007:SF2">
    <property type="entry name" value="PILUS ASSEMBLE PROTEIN"/>
    <property type="match status" value="1"/>
</dbReference>
<evidence type="ECO:0000256" key="4">
    <source>
        <dbReference type="ARBA" id="ARBA00022989"/>
    </source>
</evidence>
<accession>A0ABW1LKA5</accession>
<comment type="subcellular location">
    <subcellularLocation>
        <location evidence="1">Cell membrane</location>
        <topology evidence="1">Multi-pass membrane protein</topology>
    </subcellularLocation>
</comment>
<evidence type="ECO:0000313" key="9">
    <source>
        <dbReference type="EMBL" id="MFC6043548.1"/>
    </source>
</evidence>
<keyword evidence="3 6" id="KW-0812">Transmembrane</keyword>
<evidence type="ECO:0000313" key="10">
    <source>
        <dbReference type="Proteomes" id="UP001596135"/>
    </source>
</evidence>
<dbReference type="InterPro" id="IPR018076">
    <property type="entry name" value="T2SS_GspF_dom"/>
</dbReference>
<dbReference type="InterPro" id="IPR045980">
    <property type="entry name" value="DUF5936"/>
</dbReference>
<gene>
    <name evidence="9" type="ORF">ACFPYL_10705</name>
</gene>
<keyword evidence="10" id="KW-1185">Reference proteome</keyword>
<feature type="transmembrane region" description="Helical" evidence="6">
    <location>
        <begin position="279"/>
        <end position="301"/>
    </location>
</feature>
<evidence type="ECO:0000256" key="2">
    <source>
        <dbReference type="ARBA" id="ARBA00022475"/>
    </source>
</evidence>
<proteinExistence type="predicted"/>
<reference evidence="10" key="1">
    <citation type="journal article" date="2019" name="Int. J. Syst. Evol. Microbiol.">
        <title>The Global Catalogue of Microorganisms (GCM) 10K type strain sequencing project: providing services to taxonomists for standard genome sequencing and annotation.</title>
        <authorList>
            <consortium name="The Broad Institute Genomics Platform"/>
            <consortium name="The Broad Institute Genome Sequencing Center for Infectious Disease"/>
            <person name="Wu L."/>
            <person name="Ma J."/>
        </authorList>
    </citation>
    <scope>NUCLEOTIDE SEQUENCE [LARGE SCALE GENOMIC DNA]</scope>
    <source>
        <strain evidence="10">CCUG 54522</strain>
    </source>
</reference>
<protein>
    <submittedName>
        <fullName evidence="9">Type II secretion system F family protein</fullName>
    </submittedName>
</protein>
<dbReference type="PANTHER" id="PTHR35007">
    <property type="entry name" value="INTEGRAL MEMBRANE PROTEIN-RELATED"/>
    <property type="match status" value="1"/>
</dbReference>
<organism evidence="9 10">
    <name type="scientific">Nocardioides hankookensis</name>
    <dbReference type="NCBI Taxonomy" id="443157"/>
    <lineage>
        <taxon>Bacteria</taxon>
        <taxon>Bacillati</taxon>
        <taxon>Actinomycetota</taxon>
        <taxon>Actinomycetes</taxon>
        <taxon>Propionibacteriales</taxon>
        <taxon>Nocardioidaceae</taxon>
        <taxon>Nocardioides</taxon>
    </lineage>
</organism>
<keyword evidence="4 6" id="KW-1133">Transmembrane helix</keyword>
<dbReference type="EMBL" id="JBHSRJ010000004">
    <property type="protein sequence ID" value="MFC6043548.1"/>
    <property type="molecule type" value="Genomic_DNA"/>
</dbReference>
<sequence length="310" mass="33477">MVLLFVLGVGFVAVALALTAAALRPGVQPGGVARSIAVLESITSPAPTSLTREIDPPFAERILEPMRRRALRIGRRLTGADSSERLRHKLDLAGNPPGWTVDRVVSGKVLCTLVGFAIALALSLVLGVSPMMRIAFLALGAAVGWFGPNLYLYQRTYERTELMQRELPDAIDLLTICVESGLGFDAAIQQVARSTEGPLADEFNRMLHEMQIGKGRGDALRALSERSNVADVRSFVGAMAQADSFGIPVAQVLRTQSHEMRVRRRQRAEQRAQQVPVKITVPLIFCILPCLFIAVMGPAAISIMGSGIGQ</sequence>
<evidence type="ECO:0000256" key="1">
    <source>
        <dbReference type="ARBA" id="ARBA00004651"/>
    </source>
</evidence>
<dbReference type="RefSeq" id="WP_379153691.1">
    <property type="nucleotide sequence ID" value="NZ_JBHSRJ010000004.1"/>
</dbReference>